<reference evidence="1" key="1">
    <citation type="journal article" date="2020" name="Stud. Mycol.">
        <title>101 Dothideomycetes genomes: a test case for predicting lifestyles and emergence of pathogens.</title>
        <authorList>
            <person name="Haridas S."/>
            <person name="Albert R."/>
            <person name="Binder M."/>
            <person name="Bloem J."/>
            <person name="Labutti K."/>
            <person name="Salamov A."/>
            <person name="Andreopoulos B."/>
            <person name="Baker S."/>
            <person name="Barry K."/>
            <person name="Bills G."/>
            <person name="Bluhm B."/>
            <person name="Cannon C."/>
            <person name="Castanera R."/>
            <person name="Culley D."/>
            <person name="Daum C."/>
            <person name="Ezra D."/>
            <person name="Gonzalez J."/>
            <person name="Henrissat B."/>
            <person name="Kuo A."/>
            <person name="Liang C."/>
            <person name="Lipzen A."/>
            <person name="Lutzoni F."/>
            <person name="Magnuson J."/>
            <person name="Mondo S."/>
            <person name="Nolan M."/>
            <person name="Ohm R."/>
            <person name="Pangilinan J."/>
            <person name="Park H.-J."/>
            <person name="Ramirez L."/>
            <person name="Alfaro M."/>
            <person name="Sun H."/>
            <person name="Tritt A."/>
            <person name="Yoshinaga Y."/>
            <person name="Zwiers L.-H."/>
            <person name="Turgeon B."/>
            <person name="Goodwin S."/>
            <person name="Spatafora J."/>
            <person name="Crous P."/>
            <person name="Grigoriev I."/>
        </authorList>
    </citation>
    <scope>NUCLEOTIDE SEQUENCE</scope>
    <source>
        <strain evidence="1">CBS 525.71</strain>
    </source>
</reference>
<dbReference type="Proteomes" id="UP000799754">
    <property type="component" value="Unassembled WGS sequence"/>
</dbReference>
<comment type="caution">
    <text evidence="1">The sequence shown here is derived from an EMBL/GenBank/DDBJ whole genome shotgun (WGS) entry which is preliminary data.</text>
</comment>
<dbReference type="EMBL" id="MU006733">
    <property type="protein sequence ID" value="KAF2623982.1"/>
    <property type="molecule type" value="Genomic_DNA"/>
</dbReference>
<keyword evidence="2" id="KW-1185">Reference proteome</keyword>
<name>A0ACB6RRT1_9PLEO</name>
<proteinExistence type="predicted"/>
<organism evidence="1 2">
    <name type="scientific">Macroventuria anomochaeta</name>
    <dbReference type="NCBI Taxonomy" id="301207"/>
    <lineage>
        <taxon>Eukaryota</taxon>
        <taxon>Fungi</taxon>
        <taxon>Dikarya</taxon>
        <taxon>Ascomycota</taxon>
        <taxon>Pezizomycotina</taxon>
        <taxon>Dothideomycetes</taxon>
        <taxon>Pleosporomycetidae</taxon>
        <taxon>Pleosporales</taxon>
        <taxon>Pleosporineae</taxon>
        <taxon>Didymellaceae</taxon>
        <taxon>Macroventuria</taxon>
    </lineage>
</organism>
<evidence type="ECO:0000313" key="1">
    <source>
        <dbReference type="EMBL" id="KAF2623982.1"/>
    </source>
</evidence>
<accession>A0ACB6RRT1</accession>
<protein>
    <submittedName>
        <fullName evidence="1">Uncharacterized protein</fullName>
    </submittedName>
</protein>
<evidence type="ECO:0000313" key="2">
    <source>
        <dbReference type="Proteomes" id="UP000799754"/>
    </source>
</evidence>
<gene>
    <name evidence="1" type="ORF">BU25DRAFT_165219</name>
</gene>
<sequence>MRDILLGTEDKKLAKAGRRDRVWDIGHQAHDAEKYGQNWGQNKLGKALMAVGTRIREVGLRERETGMPVDWDWGWWGGG</sequence>